<dbReference type="GO" id="GO:0006310">
    <property type="term" value="P:DNA recombination"/>
    <property type="evidence" value="ECO:0007669"/>
    <property type="project" value="UniProtKB-KW"/>
</dbReference>
<protein>
    <recommendedName>
        <fullName evidence="1">ATP-dependent DNA helicase</fullName>
        <ecNumber evidence="1">5.6.2.3</ecNumber>
    </recommendedName>
</protein>
<comment type="cofactor">
    <cofactor evidence="1">
        <name>Mg(2+)</name>
        <dbReference type="ChEBI" id="CHEBI:18420"/>
    </cofactor>
</comment>
<keyword evidence="4" id="KW-1185">Reference proteome</keyword>
<dbReference type="GO" id="GO:0006281">
    <property type="term" value="P:DNA repair"/>
    <property type="evidence" value="ECO:0007669"/>
    <property type="project" value="UniProtKB-KW"/>
</dbReference>
<evidence type="ECO:0000313" key="4">
    <source>
        <dbReference type="Proteomes" id="UP000709295"/>
    </source>
</evidence>
<organism evidence="3 4">
    <name type="scientific">Phytophthora aleatoria</name>
    <dbReference type="NCBI Taxonomy" id="2496075"/>
    <lineage>
        <taxon>Eukaryota</taxon>
        <taxon>Sar</taxon>
        <taxon>Stramenopiles</taxon>
        <taxon>Oomycota</taxon>
        <taxon>Peronosporomycetes</taxon>
        <taxon>Peronosporales</taxon>
        <taxon>Peronosporaceae</taxon>
        <taxon>Phytophthora</taxon>
    </lineage>
</organism>
<feature type="domain" description="DNA helicase Pif1-like DEAD-box helicase" evidence="2">
    <location>
        <begin position="107"/>
        <end position="231"/>
    </location>
</feature>
<keyword evidence="1" id="KW-0067">ATP-binding</keyword>
<dbReference type="EC" id="5.6.2.3" evidence="1"/>
<dbReference type="GO" id="GO:0000723">
    <property type="term" value="P:telomere maintenance"/>
    <property type="evidence" value="ECO:0007669"/>
    <property type="project" value="InterPro"/>
</dbReference>
<evidence type="ECO:0000256" key="1">
    <source>
        <dbReference type="RuleBase" id="RU363044"/>
    </source>
</evidence>
<proteinExistence type="inferred from homology"/>
<dbReference type="InterPro" id="IPR051055">
    <property type="entry name" value="PIF1_helicase"/>
</dbReference>
<dbReference type="PANTHER" id="PTHR47642">
    <property type="entry name" value="ATP-DEPENDENT DNA HELICASE"/>
    <property type="match status" value="1"/>
</dbReference>
<evidence type="ECO:0000313" key="3">
    <source>
        <dbReference type="EMBL" id="KAG6945229.1"/>
    </source>
</evidence>
<evidence type="ECO:0000259" key="2">
    <source>
        <dbReference type="Pfam" id="PF05970"/>
    </source>
</evidence>
<gene>
    <name evidence="3" type="ORF">JG688_00016675</name>
</gene>
<accession>A0A8J5I435</accession>
<keyword evidence="1" id="KW-0378">Hydrolase</keyword>
<comment type="caution">
    <text evidence="3">The sequence shown here is derived from an EMBL/GenBank/DDBJ whole genome shotgun (WGS) entry which is preliminary data.</text>
</comment>
<dbReference type="InterPro" id="IPR010285">
    <property type="entry name" value="DNA_helicase_pif1-like_DEAD"/>
</dbReference>
<dbReference type="GO" id="GO:0005524">
    <property type="term" value="F:ATP binding"/>
    <property type="evidence" value="ECO:0007669"/>
    <property type="project" value="UniProtKB-KW"/>
</dbReference>
<comment type="similarity">
    <text evidence="1">Belongs to the helicase family.</text>
</comment>
<dbReference type="Proteomes" id="UP000709295">
    <property type="component" value="Unassembled WGS sequence"/>
</dbReference>
<dbReference type="GO" id="GO:0043139">
    <property type="term" value="F:5'-3' DNA helicase activity"/>
    <property type="evidence" value="ECO:0007669"/>
    <property type="project" value="UniProtKB-EC"/>
</dbReference>
<comment type="catalytic activity">
    <reaction evidence="1">
        <text>ATP + H2O = ADP + phosphate + H(+)</text>
        <dbReference type="Rhea" id="RHEA:13065"/>
        <dbReference type="ChEBI" id="CHEBI:15377"/>
        <dbReference type="ChEBI" id="CHEBI:15378"/>
        <dbReference type="ChEBI" id="CHEBI:30616"/>
        <dbReference type="ChEBI" id="CHEBI:43474"/>
        <dbReference type="ChEBI" id="CHEBI:456216"/>
        <dbReference type="EC" id="5.6.2.3"/>
    </reaction>
</comment>
<keyword evidence="1" id="KW-0547">Nucleotide-binding</keyword>
<reference evidence="3" key="1">
    <citation type="submission" date="2021-01" db="EMBL/GenBank/DDBJ databases">
        <title>Phytophthora aleatoria, a newly-described species from Pinus radiata is distinct from Phytophthora cactorum isolates based on comparative genomics.</title>
        <authorList>
            <person name="Mcdougal R."/>
            <person name="Panda P."/>
            <person name="Williams N."/>
            <person name="Studholme D.J."/>
        </authorList>
    </citation>
    <scope>NUCLEOTIDE SEQUENCE</scope>
    <source>
        <strain evidence="3">NZFS 4037</strain>
    </source>
</reference>
<dbReference type="GO" id="GO:0016787">
    <property type="term" value="F:hydrolase activity"/>
    <property type="evidence" value="ECO:0007669"/>
    <property type="project" value="UniProtKB-KW"/>
</dbReference>
<keyword evidence="1" id="KW-0233">DNA recombination</keyword>
<dbReference type="AlphaFoldDB" id="A0A8J5I435"/>
<keyword evidence="1" id="KW-0234">DNA repair</keyword>
<dbReference type="Pfam" id="PF05970">
    <property type="entry name" value="PIF1"/>
    <property type="match status" value="1"/>
</dbReference>
<dbReference type="EMBL" id="JAENGY010002161">
    <property type="protein sequence ID" value="KAG6945229.1"/>
    <property type="molecule type" value="Genomic_DNA"/>
</dbReference>
<keyword evidence="1" id="KW-0227">DNA damage</keyword>
<keyword evidence="1" id="KW-0347">Helicase</keyword>
<name>A0A8J5I435_9STRA</name>
<sequence>MKKWVKNTTTDNTLGSNLPASLIATDTKVIELLGHSLLKFSMAWHAPAAVSRRHEKPKSFASISDASEAYTLNEKQHYALMAIARALLTRWKRAQASEELTVPLNDCFRDNQLLLFLSGEGGTGKSRIVDAIQDFCDSWGRRQCLIKAALTGKAVTLIRGRTLAGFLLQIRQNRVSDPIANLDLLIIDEVSMTKKFQLAQLDQRLRVAKRVQSVAFGGVLVGDFLQLPPVGGDPIYKALSQRRWRRLMNLPEFNFGVSFTML</sequence>